<name>A0A372LFQ5_9BACI</name>
<dbReference type="InterPro" id="IPR009057">
    <property type="entry name" value="Homeodomain-like_sf"/>
</dbReference>
<sequence length="538" mass="60870">MQKSDYSYKELYNKWEKFINGGNDVSHLRKEIGQSWLKCRQLNVNPFKKPPLLSESEIIKLINANRYLIDVVSPFIKLITDLTMETNFIFVLNDNKGNVLDVRGDKEVVQMAKKSNFEIGANRSESAGTNAISIAISTGKPIQLGGPEHYNVNFHQWTCTSAPIHDTKGKLIGVLTLSGHFSLKHKHTLGMVVSLAKAIEKELSFKEKIFNKEKPINNFQRYNFTFEDIIGNSESIMSAIEMAKIVSKTDTRIVVEGESGTGKEMFVQAIHNASSFREGPFVAVNCGAIPDQLIESELFGYEEGSFTGAKKGGKQGKFELANGGTLFLDEINSMSADMQVKLLRVLQQNEITRVGGIDPIKVKVRVIAASNEPLENLVEQDDFRRDLFYRLGIIVIEVPPLRDRKEDIPELFSYLLKKICDRLGLKAMDFDHTILTYLKSYQWPGNIRELENYIERAVVLAQRKTITVEHFPKKIIQKTVFQDSEELSTLEVVERQSIKQALDTFEGNISKASKMLGITRKTLYKKIKDYNLEKVGIG</sequence>
<dbReference type="Gene3D" id="3.40.50.300">
    <property type="entry name" value="P-loop containing nucleotide triphosphate hydrolases"/>
    <property type="match status" value="1"/>
</dbReference>
<dbReference type="PROSITE" id="PS50045">
    <property type="entry name" value="SIGMA54_INTERACT_4"/>
    <property type="match status" value="1"/>
</dbReference>
<dbReference type="InterPro" id="IPR003018">
    <property type="entry name" value="GAF"/>
</dbReference>
<gene>
    <name evidence="7" type="ORF">D0466_02485</name>
</gene>
<organism evidence="7 8">
    <name type="scientific">Peribacillus glennii</name>
    <dbReference type="NCBI Taxonomy" id="2303991"/>
    <lineage>
        <taxon>Bacteria</taxon>
        <taxon>Bacillati</taxon>
        <taxon>Bacillota</taxon>
        <taxon>Bacilli</taxon>
        <taxon>Bacillales</taxon>
        <taxon>Bacillaceae</taxon>
        <taxon>Peribacillus</taxon>
    </lineage>
</organism>
<dbReference type="PANTHER" id="PTHR32071">
    <property type="entry name" value="TRANSCRIPTIONAL REGULATORY PROTEIN"/>
    <property type="match status" value="1"/>
</dbReference>
<evidence type="ECO:0000256" key="2">
    <source>
        <dbReference type="ARBA" id="ARBA00022840"/>
    </source>
</evidence>
<evidence type="ECO:0000313" key="7">
    <source>
        <dbReference type="EMBL" id="RFU64812.1"/>
    </source>
</evidence>
<dbReference type="Gene3D" id="3.30.450.40">
    <property type="match status" value="1"/>
</dbReference>
<dbReference type="EMBL" id="QVTD01000003">
    <property type="protein sequence ID" value="RFU64812.1"/>
    <property type="molecule type" value="Genomic_DNA"/>
</dbReference>
<dbReference type="Pfam" id="PF00158">
    <property type="entry name" value="Sigma54_activat"/>
    <property type="match status" value="1"/>
</dbReference>
<dbReference type="SUPFAM" id="SSF46689">
    <property type="entry name" value="Homeodomain-like"/>
    <property type="match status" value="1"/>
</dbReference>
<protein>
    <submittedName>
        <fullName evidence="7">Sigma-54-dependent Fis family transcriptional regulator</fullName>
    </submittedName>
</protein>
<dbReference type="PANTHER" id="PTHR32071:SF57">
    <property type="entry name" value="C4-DICARBOXYLATE TRANSPORT TRANSCRIPTIONAL REGULATORY PROTEIN DCTD"/>
    <property type="match status" value="1"/>
</dbReference>
<proteinExistence type="predicted"/>
<feature type="domain" description="Sigma-54 factor interaction" evidence="6">
    <location>
        <begin position="229"/>
        <end position="459"/>
    </location>
</feature>
<keyword evidence="8" id="KW-1185">Reference proteome</keyword>
<accession>A0A372LFQ5</accession>
<evidence type="ECO:0000256" key="3">
    <source>
        <dbReference type="ARBA" id="ARBA00023015"/>
    </source>
</evidence>
<dbReference type="GO" id="GO:0043565">
    <property type="term" value="F:sequence-specific DNA binding"/>
    <property type="evidence" value="ECO:0007669"/>
    <property type="project" value="InterPro"/>
</dbReference>
<evidence type="ECO:0000256" key="5">
    <source>
        <dbReference type="ARBA" id="ARBA00023163"/>
    </source>
</evidence>
<dbReference type="AlphaFoldDB" id="A0A372LFQ5"/>
<keyword evidence="4" id="KW-0238">DNA-binding</keyword>
<keyword evidence="1" id="KW-0547">Nucleotide-binding</keyword>
<evidence type="ECO:0000313" key="8">
    <source>
        <dbReference type="Proteomes" id="UP000262939"/>
    </source>
</evidence>
<keyword evidence="3" id="KW-0805">Transcription regulation</keyword>
<dbReference type="GO" id="GO:0006355">
    <property type="term" value="P:regulation of DNA-templated transcription"/>
    <property type="evidence" value="ECO:0007669"/>
    <property type="project" value="InterPro"/>
</dbReference>
<keyword evidence="2" id="KW-0067">ATP-binding</keyword>
<dbReference type="Pfam" id="PF01590">
    <property type="entry name" value="GAF"/>
    <property type="match status" value="1"/>
</dbReference>
<dbReference type="FunFam" id="3.40.50.300:FF:000006">
    <property type="entry name" value="DNA-binding transcriptional regulator NtrC"/>
    <property type="match status" value="1"/>
</dbReference>
<evidence type="ECO:0000256" key="4">
    <source>
        <dbReference type="ARBA" id="ARBA00023125"/>
    </source>
</evidence>
<dbReference type="Pfam" id="PF02954">
    <property type="entry name" value="HTH_8"/>
    <property type="match status" value="1"/>
</dbReference>
<dbReference type="PROSITE" id="PS00675">
    <property type="entry name" value="SIGMA54_INTERACT_1"/>
    <property type="match status" value="1"/>
</dbReference>
<dbReference type="SUPFAM" id="SSF52540">
    <property type="entry name" value="P-loop containing nucleoside triphosphate hydrolases"/>
    <property type="match status" value="1"/>
</dbReference>
<dbReference type="CDD" id="cd00009">
    <property type="entry name" value="AAA"/>
    <property type="match status" value="1"/>
</dbReference>
<dbReference type="InterPro" id="IPR025662">
    <property type="entry name" value="Sigma_54_int_dom_ATP-bd_1"/>
</dbReference>
<dbReference type="GO" id="GO:0005524">
    <property type="term" value="F:ATP binding"/>
    <property type="evidence" value="ECO:0007669"/>
    <property type="project" value="UniProtKB-KW"/>
</dbReference>
<dbReference type="InterPro" id="IPR002197">
    <property type="entry name" value="HTH_Fis"/>
</dbReference>
<reference evidence="7 8" key="1">
    <citation type="submission" date="2018-08" db="EMBL/GenBank/DDBJ databases">
        <title>Bacillus chawlae sp. nov., Bacillus glennii sp. nov., and Bacillus saganii sp. nov. Isolated from the Vehicle Assembly Building at Kennedy Space Center where the Viking Spacecraft were Assembled.</title>
        <authorList>
            <person name="Seuylemezian A."/>
            <person name="Vaishampayan P."/>
        </authorList>
    </citation>
    <scope>NUCLEOTIDE SEQUENCE [LARGE SCALE GENOMIC DNA]</scope>
    <source>
        <strain evidence="7 8">V44-8</strain>
    </source>
</reference>
<dbReference type="Gene3D" id="1.10.10.60">
    <property type="entry name" value="Homeodomain-like"/>
    <property type="match status" value="1"/>
</dbReference>
<dbReference type="InterPro" id="IPR003593">
    <property type="entry name" value="AAA+_ATPase"/>
</dbReference>
<dbReference type="InterPro" id="IPR029016">
    <property type="entry name" value="GAF-like_dom_sf"/>
</dbReference>
<dbReference type="SMART" id="SM00382">
    <property type="entry name" value="AAA"/>
    <property type="match status" value="1"/>
</dbReference>
<evidence type="ECO:0000256" key="1">
    <source>
        <dbReference type="ARBA" id="ARBA00022741"/>
    </source>
</evidence>
<dbReference type="Pfam" id="PF25601">
    <property type="entry name" value="AAA_lid_14"/>
    <property type="match status" value="1"/>
</dbReference>
<dbReference type="PROSITE" id="PS00676">
    <property type="entry name" value="SIGMA54_INTERACT_2"/>
    <property type="match status" value="1"/>
</dbReference>
<dbReference type="InterPro" id="IPR025943">
    <property type="entry name" value="Sigma_54_int_dom_ATP-bd_2"/>
</dbReference>
<dbReference type="InterPro" id="IPR027417">
    <property type="entry name" value="P-loop_NTPase"/>
</dbReference>
<dbReference type="Gene3D" id="1.10.8.60">
    <property type="match status" value="1"/>
</dbReference>
<dbReference type="PROSITE" id="PS00688">
    <property type="entry name" value="SIGMA54_INTERACT_3"/>
    <property type="match status" value="1"/>
</dbReference>
<dbReference type="InterPro" id="IPR025944">
    <property type="entry name" value="Sigma_54_int_dom_CS"/>
</dbReference>
<dbReference type="Proteomes" id="UP000262939">
    <property type="component" value="Unassembled WGS sequence"/>
</dbReference>
<comment type="caution">
    <text evidence="7">The sequence shown here is derived from an EMBL/GenBank/DDBJ whole genome shotgun (WGS) entry which is preliminary data.</text>
</comment>
<dbReference type="InterPro" id="IPR058031">
    <property type="entry name" value="AAA_lid_NorR"/>
</dbReference>
<evidence type="ECO:0000259" key="6">
    <source>
        <dbReference type="PROSITE" id="PS50045"/>
    </source>
</evidence>
<dbReference type="InterPro" id="IPR002078">
    <property type="entry name" value="Sigma_54_int"/>
</dbReference>
<keyword evidence="5" id="KW-0804">Transcription</keyword>
<dbReference type="PRINTS" id="PR01590">
    <property type="entry name" value="HTHFIS"/>
</dbReference>